<dbReference type="PANTHER" id="PTHR24148">
    <property type="entry name" value="ANKYRIN REPEAT DOMAIN-CONTAINING PROTEIN 39 HOMOLOG-RELATED"/>
    <property type="match status" value="1"/>
</dbReference>
<dbReference type="AlphaFoldDB" id="A0AAD4I0F8"/>
<evidence type="ECO:0000259" key="1">
    <source>
        <dbReference type="Pfam" id="PF06985"/>
    </source>
</evidence>
<organism evidence="2 3">
    <name type="scientific">Staphylotrichum longicolle</name>
    <dbReference type="NCBI Taxonomy" id="669026"/>
    <lineage>
        <taxon>Eukaryota</taxon>
        <taxon>Fungi</taxon>
        <taxon>Dikarya</taxon>
        <taxon>Ascomycota</taxon>
        <taxon>Pezizomycotina</taxon>
        <taxon>Sordariomycetes</taxon>
        <taxon>Sordariomycetidae</taxon>
        <taxon>Sordariales</taxon>
        <taxon>Chaetomiaceae</taxon>
        <taxon>Staphylotrichum</taxon>
    </lineage>
</organism>
<evidence type="ECO:0000313" key="2">
    <source>
        <dbReference type="EMBL" id="KAG7291017.1"/>
    </source>
</evidence>
<protein>
    <recommendedName>
        <fullName evidence="1">Heterokaryon incompatibility domain-containing protein</fullName>
    </recommendedName>
</protein>
<sequence>MSTLPTYTYDPITPSDFRLFHITSIDPQIQFRLESFDIEEFPDYEALSYAWGTSVETESVLCNDATFTISRTLGDALRALHKHAEHWIWVDAICINQADNVEKAHQVAGMGDVYSYAETVGGGR</sequence>
<proteinExistence type="predicted"/>
<reference evidence="2" key="1">
    <citation type="submission" date="2023-02" db="EMBL/GenBank/DDBJ databases">
        <authorList>
            <person name="Palmer J.M."/>
        </authorList>
    </citation>
    <scope>NUCLEOTIDE SEQUENCE</scope>
    <source>
        <strain evidence="2">FW57</strain>
    </source>
</reference>
<dbReference type="InterPro" id="IPR010730">
    <property type="entry name" value="HET"/>
</dbReference>
<gene>
    <name evidence="2" type="ORF">NEMBOFW57_001025</name>
</gene>
<dbReference type="PANTHER" id="PTHR24148:SF64">
    <property type="entry name" value="HETEROKARYON INCOMPATIBILITY DOMAIN-CONTAINING PROTEIN"/>
    <property type="match status" value="1"/>
</dbReference>
<dbReference type="InterPro" id="IPR052895">
    <property type="entry name" value="HetReg/Transcr_Mod"/>
</dbReference>
<feature type="domain" description="Heterokaryon incompatibility" evidence="1">
    <location>
        <begin position="44"/>
        <end position="120"/>
    </location>
</feature>
<keyword evidence="3" id="KW-1185">Reference proteome</keyword>
<name>A0AAD4I0F8_9PEZI</name>
<comment type="caution">
    <text evidence="2">The sequence shown here is derived from an EMBL/GenBank/DDBJ whole genome shotgun (WGS) entry which is preliminary data.</text>
</comment>
<accession>A0AAD4I0F8</accession>
<evidence type="ECO:0000313" key="3">
    <source>
        <dbReference type="Proteomes" id="UP001197093"/>
    </source>
</evidence>
<dbReference type="Pfam" id="PF06985">
    <property type="entry name" value="HET"/>
    <property type="match status" value="1"/>
</dbReference>
<dbReference type="EMBL" id="JAHCVI010000001">
    <property type="protein sequence ID" value="KAG7291017.1"/>
    <property type="molecule type" value="Genomic_DNA"/>
</dbReference>
<dbReference type="Proteomes" id="UP001197093">
    <property type="component" value="Unassembled WGS sequence"/>
</dbReference>